<dbReference type="PATRIC" id="fig|991778.3.peg.1321"/>
<name>F2ANJ1_RHOBT</name>
<accession>F2ANJ1</accession>
<evidence type="ECO:0000313" key="2">
    <source>
        <dbReference type="Proteomes" id="UP000006222"/>
    </source>
</evidence>
<proteinExistence type="predicted"/>
<comment type="caution">
    <text evidence="1">The sequence shown here is derived from an EMBL/GenBank/DDBJ whole genome shotgun (WGS) entry which is preliminary data.</text>
</comment>
<protein>
    <submittedName>
        <fullName evidence="1">Uncharacterized protein</fullName>
    </submittedName>
</protein>
<dbReference type="AlphaFoldDB" id="F2ANJ1"/>
<evidence type="ECO:0000313" key="1">
    <source>
        <dbReference type="EMBL" id="EGF28737.1"/>
    </source>
</evidence>
<dbReference type="Proteomes" id="UP000006222">
    <property type="component" value="Unassembled WGS sequence"/>
</dbReference>
<sequence>MRRNESVLRCSPTDEQVIWRESLACQLFVFVHWDAERVGSSLRWLVLPEDYHHLFPGG</sequence>
<gene>
    <name evidence="1" type="ORF">RBWH47_03769</name>
</gene>
<dbReference type="EMBL" id="AFAR01000070">
    <property type="protein sequence ID" value="EGF28737.1"/>
    <property type="molecule type" value="Genomic_DNA"/>
</dbReference>
<reference evidence="1 2" key="1">
    <citation type="journal article" date="2013" name="Mar. Genomics">
        <title>Expression of sulfatases in Rhodopirellula baltica and the diversity of sulfatases in the genus Rhodopirellula.</title>
        <authorList>
            <person name="Wegner C.E."/>
            <person name="Richter-Heitmann T."/>
            <person name="Klindworth A."/>
            <person name="Klockow C."/>
            <person name="Richter M."/>
            <person name="Achstetter T."/>
            <person name="Glockner F.O."/>
            <person name="Harder J."/>
        </authorList>
    </citation>
    <scope>NUCLEOTIDE SEQUENCE [LARGE SCALE GENOMIC DNA]</scope>
    <source>
        <strain evidence="1 2">WH47</strain>
    </source>
</reference>
<organism evidence="1 2">
    <name type="scientific">Rhodopirellula baltica WH47</name>
    <dbReference type="NCBI Taxonomy" id="991778"/>
    <lineage>
        <taxon>Bacteria</taxon>
        <taxon>Pseudomonadati</taxon>
        <taxon>Planctomycetota</taxon>
        <taxon>Planctomycetia</taxon>
        <taxon>Pirellulales</taxon>
        <taxon>Pirellulaceae</taxon>
        <taxon>Rhodopirellula</taxon>
    </lineage>
</organism>